<organism evidence="3 4">
    <name type="scientific">Priestia endophytica DSM 13796</name>
    <dbReference type="NCBI Taxonomy" id="1121089"/>
    <lineage>
        <taxon>Bacteria</taxon>
        <taxon>Bacillati</taxon>
        <taxon>Bacillota</taxon>
        <taxon>Bacilli</taxon>
        <taxon>Bacillales</taxon>
        <taxon>Bacillaceae</taxon>
        <taxon>Priestia</taxon>
    </lineage>
</organism>
<dbReference type="PIRSF" id="PIRSF038973">
    <property type="entry name" value="SpoIIM"/>
    <property type="match status" value="1"/>
</dbReference>
<keyword evidence="1 2" id="KW-0472">Membrane</keyword>
<keyword evidence="1" id="KW-1003">Cell membrane</keyword>
<gene>
    <name evidence="3" type="ORF">SAMN02745910_00379</name>
</gene>
<comment type="subcellular location">
    <subcellularLocation>
        <location evidence="1">Cell membrane</location>
        <topology evidence="1">Multi-pass membrane protein</topology>
    </subcellularLocation>
    <text evidence="1">Localizes to the sporulation septum and to the second division site within the mother cell. Before the start of engulfment localizes to the septal midpoint, then spreads throughout the septum prior to becoming enriched at the leading edge of the engulfing membrane, where it remains until the completion of membrane migration. Some remain partially trapped at the septum during engulfment and upon completion of engulfment become dispersed in the outer forespore membrane. Localization of the MPD complex to the septal membrane is dependent on SpoIIB.</text>
</comment>
<comment type="caution">
    <text evidence="3">The sequence shown here is derived from an EMBL/GenBank/DDBJ whole genome shotgun (WGS) entry which is preliminary data.</text>
</comment>
<keyword evidence="1 2" id="KW-0812">Transmembrane</keyword>
<feature type="transmembrane region" description="Helical" evidence="2">
    <location>
        <begin position="20"/>
        <end position="42"/>
    </location>
</feature>
<keyword evidence="1" id="KW-0749">Sporulation</keyword>
<dbReference type="InterPro" id="IPR002798">
    <property type="entry name" value="SpoIIM-like"/>
</dbReference>
<evidence type="ECO:0000313" key="4">
    <source>
        <dbReference type="Proteomes" id="UP000182762"/>
    </source>
</evidence>
<comment type="subunit">
    <text evidence="1">Component of the MPD complex composed of SpoIIM, SpoIIP and SpoIID.</text>
</comment>
<evidence type="ECO:0000256" key="1">
    <source>
        <dbReference type="PIRNR" id="PIRNR038973"/>
    </source>
</evidence>
<proteinExistence type="predicted"/>
<dbReference type="GeneID" id="93709152"/>
<protein>
    <recommendedName>
        <fullName evidence="1">Stage II sporulation protein M</fullName>
    </recommendedName>
</protein>
<comment type="function">
    <text evidence="1">Required for complete septum migration and engulfment of the forespore compartment during sporulation. Required for stabilizing and recruiting of SpoIIP to the septal membrane.</text>
</comment>
<dbReference type="NCBIfam" id="TIGR02831">
    <property type="entry name" value="spo_II_M"/>
    <property type="match status" value="1"/>
</dbReference>
<dbReference type="EMBL" id="FOXX01000001">
    <property type="protein sequence ID" value="SFQ14332.1"/>
    <property type="molecule type" value="Genomic_DNA"/>
</dbReference>
<evidence type="ECO:0000256" key="2">
    <source>
        <dbReference type="SAM" id="Phobius"/>
    </source>
</evidence>
<dbReference type="InterPro" id="IPR014196">
    <property type="entry name" value="SpoIIM"/>
</dbReference>
<evidence type="ECO:0000313" key="3">
    <source>
        <dbReference type="EMBL" id="SFQ14332.1"/>
    </source>
</evidence>
<accession>A0A1I5W3L1</accession>
<sequence>MNKQRVQELLFYHIQKHSSVYLFVTVLFFIGVVFGAVVVNSLNLGQKEDLFYYLDRFFGQVTKGEVANSADILKQSFWHNIKYLGFIWILGISVIGLPVVLVLLFLKGIVIGFTVGFLVNQMGFHGFLLSFVSVFPQNLFLIPLFIVVSTLSLSFSLKLMKQFVRSGSETMVAAFMRYSTVILLILAVVTLSSTLEAYASPFLMKTTLSFLE</sequence>
<reference evidence="3 4" key="1">
    <citation type="submission" date="2016-10" db="EMBL/GenBank/DDBJ databases">
        <authorList>
            <person name="Varghese N."/>
            <person name="Submissions S."/>
        </authorList>
    </citation>
    <scope>NUCLEOTIDE SEQUENCE [LARGE SCALE GENOMIC DNA]</scope>
    <source>
        <strain evidence="3 4">DSM 13796</strain>
    </source>
</reference>
<dbReference type="RefSeq" id="WP_061801890.1">
    <property type="nucleotide sequence ID" value="NZ_FOXX01000001.1"/>
</dbReference>
<dbReference type="Pfam" id="PF01944">
    <property type="entry name" value="SpoIIM"/>
    <property type="match status" value="1"/>
</dbReference>
<feature type="transmembrane region" description="Helical" evidence="2">
    <location>
        <begin position="181"/>
        <end position="204"/>
    </location>
</feature>
<feature type="transmembrane region" description="Helical" evidence="2">
    <location>
        <begin position="113"/>
        <end position="134"/>
    </location>
</feature>
<dbReference type="Proteomes" id="UP000182762">
    <property type="component" value="Unassembled WGS sequence"/>
</dbReference>
<name>A0A1I5W3L1_9BACI</name>
<feature type="transmembrane region" description="Helical" evidence="2">
    <location>
        <begin position="140"/>
        <end position="160"/>
    </location>
</feature>
<keyword evidence="2" id="KW-1133">Transmembrane helix</keyword>
<feature type="transmembrane region" description="Helical" evidence="2">
    <location>
        <begin position="83"/>
        <end position="106"/>
    </location>
</feature>
<keyword evidence="4" id="KW-1185">Reference proteome</keyword>